<protein>
    <submittedName>
        <fullName evidence="2">Uncharacterized protein</fullName>
    </submittedName>
</protein>
<proteinExistence type="predicted"/>
<dbReference type="EMBL" id="JAMYWD010000012">
    <property type="protein sequence ID" value="KAJ4952474.1"/>
    <property type="molecule type" value="Genomic_DNA"/>
</dbReference>
<dbReference type="InterPro" id="IPR001902">
    <property type="entry name" value="SLC26A/SulP_fam"/>
</dbReference>
<dbReference type="PANTHER" id="PTHR11814">
    <property type="entry name" value="SULFATE TRANSPORTER"/>
    <property type="match status" value="1"/>
</dbReference>
<keyword evidence="1" id="KW-0472">Membrane</keyword>
<evidence type="ECO:0000313" key="3">
    <source>
        <dbReference type="Proteomes" id="UP001141806"/>
    </source>
</evidence>
<accession>A0A9Q0JTS1</accession>
<comment type="caution">
    <text evidence="2">The sequence shown here is derived from an EMBL/GenBank/DDBJ whole genome shotgun (WGS) entry which is preliminary data.</text>
</comment>
<feature type="transmembrane region" description="Helical" evidence="1">
    <location>
        <begin position="178"/>
        <end position="195"/>
    </location>
</feature>
<keyword evidence="1" id="KW-1133">Transmembrane helix</keyword>
<dbReference type="Proteomes" id="UP001141806">
    <property type="component" value="Unassembled WGS sequence"/>
</dbReference>
<evidence type="ECO:0000256" key="1">
    <source>
        <dbReference type="SAM" id="Phobius"/>
    </source>
</evidence>
<sequence>MAYPPGEQHEHKEINIASLPSTRIYPKNSPIHKVGRPPKQKLLDEFTGIVKESFFSDDPLREFKDQTGSRKIILDLQSIFPILKWGRDYNLTKFRGNFIAGLTIASLWFVKYIQRTHQWNWQTKLIGASFLVVLLFAKYIVRVSILVPLFTWISEVKDLVLILTWFDGEHGKKNKKLFWVPAIAPLIFVIVPLNFNAKPTISAN</sequence>
<organism evidence="2 3">
    <name type="scientific">Protea cynaroides</name>
    <dbReference type="NCBI Taxonomy" id="273540"/>
    <lineage>
        <taxon>Eukaryota</taxon>
        <taxon>Viridiplantae</taxon>
        <taxon>Streptophyta</taxon>
        <taxon>Embryophyta</taxon>
        <taxon>Tracheophyta</taxon>
        <taxon>Spermatophyta</taxon>
        <taxon>Magnoliopsida</taxon>
        <taxon>Proteales</taxon>
        <taxon>Proteaceae</taxon>
        <taxon>Protea</taxon>
    </lineage>
</organism>
<feature type="transmembrane region" description="Helical" evidence="1">
    <location>
        <begin position="125"/>
        <end position="141"/>
    </location>
</feature>
<keyword evidence="3" id="KW-1185">Reference proteome</keyword>
<reference evidence="2" key="1">
    <citation type="journal article" date="2023" name="Plant J.">
        <title>The genome of the king protea, Protea cynaroides.</title>
        <authorList>
            <person name="Chang J."/>
            <person name="Duong T.A."/>
            <person name="Schoeman C."/>
            <person name="Ma X."/>
            <person name="Roodt D."/>
            <person name="Barker N."/>
            <person name="Li Z."/>
            <person name="Van de Peer Y."/>
            <person name="Mizrachi E."/>
        </authorList>
    </citation>
    <scope>NUCLEOTIDE SEQUENCE</scope>
    <source>
        <tissue evidence="2">Young leaves</tissue>
    </source>
</reference>
<keyword evidence="1" id="KW-0812">Transmembrane</keyword>
<evidence type="ECO:0000313" key="2">
    <source>
        <dbReference type="EMBL" id="KAJ4952474.1"/>
    </source>
</evidence>
<name>A0A9Q0JTS1_9MAGN</name>
<dbReference type="GO" id="GO:0055085">
    <property type="term" value="P:transmembrane transport"/>
    <property type="evidence" value="ECO:0007669"/>
    <property type="project" value="InterPro"/>
</dbReference>
<feature type="transmembrane region" description="Helical" evidence="1">
    <location>
        <begin position="94"/>
        <end position="113"/>
    </location>
</feature>
<dbReference type="AlphaFoldDB" id="A0A9Q0JTS1"/>
<dbReference type="GO" id="GO:0016020">
    <property type="term" value="C:membrane"/>
    <property type="evidence" value="ECO:0007669"/>
    <property type="project" value="InterPro"/>
</dbReference>
<gene>
    <name evidence="2" type="ORF">NE237_029306</name>
</gene>
<dbReference type="OrthoDB" id="288203at2759"/>